<proteinExistence type="predicted"/>
<dbReference type="GO" id="GO:0005096">
    <property type="term" value="F:GTPase activator activity"/>
    <property type="evidence" value="ECO:0007669"/>
    <property type="project" value="UniProtKB-KW"/>
</dbReference>
<dbReference type="PROSITE" id="PS50238">
    <property type="entry name" value="RHOGAP"/>
    <property type="match status" value="1"/>
</dbReference>
<dbReference type="EMBL" id="JAWDJX010000021">
    <property type="protein sequence ID" value="KAK3052369.1"/>
    <property type="molecule type" value="Genomic_DNA"/>
</dbReference>
<gene>
    <name evidence="4" type="primary">SAC7_1</name>
    <name evidence="4" type="ORF">LTR09_006579</name>
</gene>
<reference evidence="4" key="1">
    <citation type="submission" date="2023-04" db="EMBL/GenBank/DDBJ databases">
        <title>Black Yeasts Isolated from many extreme environments.</title>
        <authorList>
            <person name="Coleine C."/>
            <person name="Stajich J.E."/>
            <person name="Selbmann L."/>
        </authorList>
    </citation>
    <scope>NUCLEOTIDE SEQUENCE</scope>
    <source>
        <strain evidence="4">CCFEE 5312</strain>
    </source>
</reference>
<dbReference type="GO" id="GO:0005938">
    <property type="term" value="C:cell cortex"/>
    <property type="evidence" value="ECO:0007669"/>
    <property type="project" value="TreeGrafter"/>
</dbReference>
<organism evidence="4 5">
    <name type="scientific">Extremus antarcticus</name>
    <dbReference type="NCBI Taxonomy" id="702011"/>
    <lineage>
        <taxon>Eukaryota</taxon>
        <taxon>Fungi</taxon>
        <taxon>Dikarya</taxon>
        <taxon>Ascomycota</taxon>
        <taxon>Pezizomycotina</taxon>
        <taxon>Dothideomycetes</taxon>
        <taxon>Dothideomycetidae</taxon>
        <taxon>Mycosphaerellales</taxon>
        <taxon>Extremaceae</taxon>
        <taxon>Extremus</taxon>
    </lineage>
</organism>
<evidence type="ECO:0000313" key="4">
    <source>
        <dbReference type="EMBL" id="KAK3052369.1"/>
    </source>
</evidence>
<dbReference type="PANTHER" id="PTHR15228:SF25">
    <property type="entry name" value="F-BAR DOMAIN-CONTAINING PROTEIN"/>
    <property type="match status" value="1"/>
</dbReference>
<dbReference type="InterPro" id="IPR051025">
    <property type="entry name" value="RhoGAP"/>
</dbReference>
<feature type="region of interest" description="Disordered" evidence="2">
    <location>
        <begin position="153"/>
        <end position="183"/>
    </location>
</feature>
<accession>A0AAJ0G7Q9</accession>
<dbReference type="PANTHER" id="PTHR15228">
    <property type="entry name" value="SPERMATHECAL PHYSIOLOGY VARIANT"/>
    <property type="match status" value="1"/>
</dbReference>
<dbReference type="GO" id="GO:0060237">
    <property type="term" value="P:regulation of fungal-type cell wall organization"/>
    <property type="evidence" value="ECO:0007669"/>
    <property type="project" value="TreeGrafter"/>
</dbReference>
<evidence type="ECO:0000256" key="2">
    <source>
        <dbReference type="SAM" id="MobiDB-lite"/>
    </source>
</evidence>
<dbReference type="Gene3D" id="1.10.555.10">
    <property type="entry name" value="Rho GTPase activation protein"/>
    <property type="match status" value="1"/>
</dbReference>
<dbReference type="SMART" id="SM00324">
    <property type="entry name" value="RhoGAP"/>
    <property type="match status" value="1"/>
</dbReference>
<protein>
    <submittedName>
        <fullName evidence="4">GTPase activating protein (GAP) for Rho1p</fullName>
    </submittedName>
</protein>
<dbReference type="InterPro" id="IPR000198">
    <property type="entry name" value="RhoGAP_dom"/>
</dbReference>
<evidence type="ECO:0000259" key="3">
    <source>
        <dbReference type="PROSITE" id="PS50238"/>
    </source>
</evidence>
<keyword evidence="1" id="KW-0343">GTPase activation</keyword>
<dbReference type="AlphaFoldDB" id="A0AAJ0G7Q9"/>
<dbReference type="InterPro" id="IPR008936">
    <property type="entry name" value="Rho_GTPase_activation_prot"/>
</dbReference>
<comment type="caution">
    <text evidence="4">The sequence shown here is derived from an EMBL/GenBank/DDBJ whole genome shotgun (WGS) entry which is preliminary data.</text>
</comment>
<dbReference type="Proteomes" id="UP001271007">
    <property type="component" value="Unassembled WGS sequence"/>
</dbReference>
<feature type="region of interest" description="Disordered" evidence="2">
    <location>
        <begin position="281"/>
        <end position="309"/>
    </location>
</feature>
<feature type="domain" description="Rho-GAP" evidence="3">
    <location>
        <begin position="352"/>
        <end position="556"/>
    </location>
</feature>
<feature type="compositionally biased region" description="Low complexity" evidence="2">
    <location>
        <begin position="165"/>
        <end position="174"/>
    </location>
</feature>
<feature type="compositionally biased region" description="Low complexity" evidence="2">
    <location>
        <begin position="290"/>
        <end position="303"/>
    </location>
</feature>
<evidence type="ECO:0000313" key="5">
    <source>
        <dbReference type="Proteomes" id="UP001271007"/>
    </source>
</evidence>
<sequence>MDPLSVTASVVGLLATTTKLVPQLYSLGTIIKDAPRLAQAAATELEAIAFVLTPLQTYIDGYAQASVARLSLITVEHITATLTGCVLTYSELDAVLKSMRSNTKMTAWDRTKCSSMLEAERSMDSLCDKISMLLRSDRRLSLSLRNIEDGIMRQEPRKAVEEGSTTPGAGAGPTDNSIHSQSSAEALDLAEPASIVHVPFKAHISAFEEQLSKTRVYRHASGGHSQSSLVDDGRSTLALSISSSLTLGEVSKIAMFALPIYAIEISNPDCYQFGISPIEPSTQGSSTREAFAAASQQHQSPQQTPKRKNNVFLRIPFRRKPAEAQEQSVVRDTQKVFGVALRDSIRYANVGISLTNESGEQFIYGYISLVVAKCGVLLKEEGTSTEHIFEVSSTPKRVERLRVKFDTPPRHGKDLKCDDTCTVHDLAKVLLLYILTLPEPVIPLASYDAFRTAYHASVDKAANIVPESLEVLASLKRYNALIAGLPSVNRQLLLYLLDLLAVFAFRSDVNKMDTKKLAGLFQPGILSRPEHRNAPNEYRLDQDILVFLIENQDKATAASLPDRPVPPSNP</sequence>
<dbReference type="GO" id="GO:0007165">
    <property type="term" value="P:signal transduction"/>
    <property type="evidence" value="ECO:0007669"/>
    <property type="project" value="InterPro"/>
</dbReference>
<name>A0AAJ0G7Q9_9PEZI</name>
<keyword evidence="5" id="KW-1185">Reference proteome</keyword>
<dbReference type="SUPFAM" id="SSF48350">
    <property type="entry name" value="GTPase activation domain, GAP"/>
    <property type="match status" value="1"/>
</dbReference>
<evidence type="ECO:0000256" key="1">
    <source>
        <dbReference type="ARBA" id="ARBA00022468"/>
    </source>
</evidence>
<dbReference type="Pfam" id="PF00620">
    <property type="entry name" value="RhoGAP"/>
    <property type="match status" value="1"/>
</dbReference>